<reference evidence="1" key="1">
    <citation type="submission" date="2020-06" db="EMBL/GenBank/DDBJ databases">
        <title>Draft genome sequences of strains closely related to Aspergillus parafelis and Aspergillus hiratsukae.</title>
        <authorList>
            <person name="Dos Santos R.A.C."/>
            <person name="Rivero-Menendez O."/>
            <person name="Steenwyk J.L."/>
            <person name="Mead M.E."/>
            <person name="Goldman G.H."/>
            <person name="Alastruey-Izquierdo A."/>
            <person name="Rokas A."/>
        </authorList>
    </citation>
    <scope>NUCLEOTIDE SEQUENCE</scope>
    <source>
        <strain evidence="1">CNM-CM5793</strain>
        <strain evidence="2">CNM-CM6106</strain>
    </source>
</reference>
<gene>
    <name evidence="1" type="ORF">CNMCM5793_005633</name>
    <name evidence="2" type="ORF">CNMCM6106_006279</name>
</gene>
<dbReference type="Proteomes" id="UP000630445">
    <property type="component" value="Unassembled WGS sequence"/>
</dbReference>
<evidence type="ECO:0000313" key="3">
    <source>
        <dbReference type="Proteomes" id="UP000630445"/>
    </source>
</evidence>
<dbReference type="EMBL" id="JACBAF010001893">
    <property type="protein sequence ID" value="KAF7171973.1"/>
    <property type="molecule type" value="Genomic_DNA"/>
</dbReference>
<evidence type="ECO:0000313" key="1">
    <source>
        <dbReference type="EMBL" id="KAF7134053.1"/>
    </source>
</evidence>
<proteinExistence type="predicted"/>
<name>A0A8H6PH08_9EURO</name>
<keyword evidence="3" id="KW-1185">Reference proteome</keyword>
<sequence>MADETGPSAVGPPTDRSAVVAVRGRPQGVAIASCTAEPHTTIETQADLLPANPPEKLEIIKHVRRYGLLRAPTIYKRAVSMKREEFGTAEEYITAFGEQVRLANELGCTITPYCACILMLEQLCRDLPHWTAAMEMEARFGDDAPETTTLHYFNQLCQYAISEANESSLDSAAIAYKSNRRPRQQRQRTN</sequence>
<dbReference type="Proteomes" id="UP000662466">
    <property type="component" value="Unassembled WGS sequence"/>
</dbReference>
<protein>
    <submittedName>
        <fullName evidence="1">Uncharacterized protein</fullName>
    </submittedName>
</protein>
<organism evidence="1 3">
    <name type="scientific">Aspergillus hiratsukae</name>
    <dbReference type="NCBI Taxonomy" id="1194566"/>
    <lineage>
        <taxon>Eukaryota</taxon>
        <taxon>Fungi</taxon>
        <taxon>Dikarya</taxon>
        <taxon>Ascomycota</taxon>
        <taxon>Pezizomycotina</taxon>
        <taxon>Eurotiomycetes</taxon>
        <taxon>Eurotiomycetidae</taxon>
        <taxon>Eurotiales</taxon>
        <taxon>Aspergillaceae</taxon>
        <taxon>Aspergillus</taxon>
        <taxon>Aspergillus subgen. Fumigati</taxon>
    </lineage>
</organism>
<dbReference type="AlphaFoldDB" id="A0A8H6PH08"/>
<dbReference type="EMBL" id="JACBAD010001772">
    <property type="protein sequence ID" value="KAF7134053.1"/>
    <property type="molecule type" value="Genomic_DNA"/>
</dbReference>
<accession>A0A8H6PH08</accession>
<dbReference type="OrthoDB" id="4482003at2759"/>
<comment type="caution">
    <text evidence="1">The sequence shown here is derived from an EMBL/GenBank/DDBJ whole genome shotgun (WGS) entry which is preliminary data.</text>
</comment>
<evidence type="ECO:0000313" key="2">
    <source>
        <dbReference type="EMBL" id="KAF7171973.1"/>
    </source>
</evidence>